<dbReference type="InterPro" id="IPR002110">
    <property type="entry name" value="Ankyrin_rpt"/>
</dbReference>
<dbReference type="RefSeq" id="WP_151040619.1">
    <property type="nucleotide sequence ID" value="NZ_VZUL01000002.1"/>
</dbReference>
<evidence type="ECO:0000313" key="1">
    <source>
        <dbReference type="EMBL" id="KAB1085060.1"/>
    </source>
</evidence>
<proteinExistence type="predicted"/>
<comment type="caution">
    <text evidence="1">The sequence shown here is derived from an EMBL/GenBank/DDBJ whole genome shotgun (WGS) entry which is preliminary data.</text>
</comment>
<protein>
    <submittedName>
        <fullName evidence="1">Ankyrin repeat domain-containing protein</fullName>
    </submittedName>
</protein>
<evidence type="ECO:0000313" key="2">
    <source>
        <dbReference type="Proteomes" id="UP000386575"/>
    </source>
</evidence>
<accession>A0A6A1TLA8</accession>
<dbReference type="Proteomes" id="UP000386575">
    <property type="component" value="Unassembled WGS sequence"/>
</dbReference>
<dbReference type="Gene3D" id="1.25.40.20">
    <property type="entry name" value="Ankyrin repeat-containing domain"/>
    <property type="match status" value="1"/>
</dbReference>
<organism evidence="1 2">
    <name type="scientific">Neorhizobium galegae</name>
    <name type="common">Rhizobium galegae</name>
    <dbReference type="NCBI Taxonomy" id="399"/>
    <lineage>
        <taxon>Bacteria</taxon>
        <taxon>Pseudomonadati</taxon>
        <taxon>Pseudomonadota</taxon>
        <taxon>Alphaproteobacteria</taxon>
        <taxon>Hyphomicrobiales</taxon>
        <taxon>Rhizobiaceae</taxon>
        <taxon>Rhizobium/Agrobacterium group</taxon>
        <taxon>Neorhizobium</taxon>
    </lineage>
</organism>
<gene>
    <name evidence="1" type="ORF">F4V91_00575</name>
</gene>
<dbReference type="AlphaFoldDB" id="A0A6A1TLA8"/>
<reference evidence="1 2" key="1">
    <citation type="submission" date="2019-09" db="EMBL/GenBank/DDBJ databases">
        <title>Genome sequencing of Ng87 strain.</title>
        <authorList>
            <person name="Karasev E.S."/>
            <person name="Andronov E."/>
        </authorList>
    </citation>
    <scope>NUCLEOTIDE SEQUENCE [LARGE SCALE GENOMIC DNA]</scope>
    <source>
        <strain evidence="1 2">Ng87</strain>
    </source>
</reference>
<dbReference type="SUPFAM" id="SSF48403">
    <property type="entry name" value="Ankyrin repeat"/>
    <property type="match status" value="1"/>
</dbReference>
<dbReference type="Pfam" id="PF12796">
    <property type="entry name" value="Ank_2"/>
    <property type="match status" value="1"/>
</dbReference>
<dbReference type="InterPro" id="IPR036770">
    <property type="entry name" value="Ankyrin_rpt-contain_sf"/>
</dbReference>
<name>A0A6A1TLA8_NEOGA</name>
<dbReference type="EMBL" id="VZUL01000002">
    <property type="protein sequence ID" value="KAB1085060.1"/>
    <property type="molecule type" value="Genomic_DNA"/>
</dbReference>
<sequence>MASEPRPPAGSGEDPHTAFLAAVNIGDIDRVRRFLGNRAIDINYAEPGTGLTALHIAAARNAGAVMRLLVGTGKCDFKKKDADGRTAATVAVIIGRNPATGRFLFDLQYGSGVAGPRPGRRRPLAGSQSG</sequence>